<evidence type="ECO:0000313" key="2">
    <source>
        <dbReference type="EMBL" id="AWL28834.1"/>
    </source>
</evidence>
<dbReference type="Proteomes" id="UP000245977">
    <property type="component" value="Chromosome"/>
</dbReference>
<sequence length="309" mass="36166">MPHYTMPDGEQLFVREIGKGEPVLILSGLGMQSWQWLPFIFTNLKNYKFIIPDWRGFGGSRTCKIPQDLDAIHNHWRDVDSLIQQMRLDQFMLISYSMGATTAMHGMQYGNLATKLKAYLHIDQTPKIPTDDAWQFGLFGKKHLKFKRFLKDYSDFLHQYQDYRFVDELPPEPRTELVQMWINFIKIQGSNKLSPFIFNLALKRPQLQKHLLPIRRLDYMTWYIDNYLNHDEDYRAAITQLNCPTTFFIGEQSTLYPAEGQKRIANQLSNAQSIIFERSGHTPLITEPVKFGKEISAFLVRHAQLKQSA</sequence>
<dbReference type="InterPro" id="IPR029058">
    <property type="entry name" value="AB_hydrolase_fold"/>
</dbReference>
<evidence type="ECO:0000259" key="1">
    <source>
        <dbReference type="Pfam" id="PF12697"/>
    </source>
</evidence>
<dbReference type="Pfam" id="PF12697">
    <property type="entry name" value="Abhydrolase_6"/>
    <property type="match status" value="1"/>
</dbReference>
<keyword evidence="3" id="KW-1185">Reference proteome</keyword>
<dbReference type="STRING" id="1871111.GCA_001704615_03267"/>
<reference evidence="2" key="1">
    <citation type="submission" date="2019-08" db="EMBL/GenBank/DDBJ databases">
        <title>The complete genome of Acinetobacter defluvii strain WCHAD010030.</title>
        <authorList>
            <person name="Hu Y."/>
            <person name="Qin J."/>
            <person name="Feng Y."/>
            <person name="Zong Z."/>
        </authorList>
    </citation>
    <scope>NUCLEOTIDE SEQUENCE</scope>
    <source>
        <strain evidence="2">WCHA30</strain>
    </source>
</reference>
<feature type="domain" description="AB hydrolase-1" evidence="1">
    <location>
        <begin position="23"/>
        <end position="289"/>
    </location>
</feature>
<dbReference type="AlphaFoldDB" id="A0A2S2FCZ4"/>
<evidence type="ECO:0000313" key="3">
    <source>
        <dbReference type="Proteomes" id="UP000245977"/>
    </source>
</evidence>
<dbReference type="KEGG" id="adv:DJ533_09750"/>
<dbReference type="InterPro" id="IPR000073">
    <property type="entry name" value="AB_hydrolase_1"/>
</dbReference>
<protein>
    <submittedName>
        <fullName evidence="2">Alpha/beta hydrolase</fullName>
    </submittedName>
</protein>
<proteinExistence type="predicted"/>
<gene>
    <name evidence="2" type="ORF">DJ533_09750</name>
</gene>
<dbReference type="GO" id="GO:0016787">
    <property type="term" value="F:hydrolase activity"/>
    <property type="evidence" value="ECO:0007669"/>
    <property type="project" value="UniProtKB-KW"/>
</dbReference>
<accession>A0A2S2FCZ4</accession>
<dbReference type="RefSeq" id="WP_065993939.1">
    <property type="nucleotide sequence ID" value="NZ_CP029397.2"/>
</dbReference>
<dbReference type="InterPro" id="IPR050266">
    <property type="entry name" value="AB_hydrolase_sf"/>
</dbReference>
<dbReference type="PANTHER" id="PTHR43798">
    <property type="entry name" value="MONOACYLGLYCEROL LIPASE"/>
    <property type="match status" value="1"/>
</dbReference>
<name>A0A2S2FCZ4_9GAMM</name>
<keyword evidence="2" id="KW-0378">Hydrolase</keyword>
<organism evidence="2 3">
    <name type="scientific">Acinetobacter defluvii</name>
    <dbReference type="NCBI Taxonomy" id="1871111"/>
    <lineage>
        <taxon>Bacteria</taxon>
        <taxon>Pseudomonadati</taxon>
        <taxon>Pseudomonadota</taxon>
        <taxon>Gammaproteobacteria</taxon>
        <taxon>Moraxellales</taxon>
        <taxon>Moraxellaceae</taxon>
        <taxon>Acinetobacter</taxon>
    </lineage>
</organism>
<dbReference type="OrthoDB" id="9780744at2"/>
<dbReference type="SUPFAM" id="SSF53474">
    <property type="entry name" value="alpha/beta-Hydrolases"/>
    <property type="match status" value="1"/>
</dbReference>
<dbReference type="Gene3D" id="3.40.50.1820">
    <property type="entry name" value="alpha/beta hydrolase"/>
    <property type="match status" value="1"/>
</dbReference>
<dbReference type="EMBL" id="CP029397">
    <property type="protein sequence ID" value="AWL28834.1"/>
    <property type="molecule type" value="Genomic_DNA"/>
</dbReference>